<feature type="signal peptide" evidence="3">
    <location>
        <begin position="1"/>
        <end position="23"/>
    </location>
</feature>
<proteinExistence type="inferred from homology"/>
<dbReference type="Gene3D" id="3.40.50.1820">
    <property type="entry name" value="alpha/beta hydrolase"/>
    <property type="match status" value="1"/>
</dbReference>
<gene>
    <name evidence="6" type="primary">LOC128198636</name>
</gene>
<dbReference type="PIRSF" id="PIRSF000862">
    <property type="entry name" value="Steryl_ester_lip"/>
    <property type="match status" value="1"/>
</dbReference>
<accession>A0ABM3LPB6</accession>
<evidence type="ECO:0000313" key="5">
    <source>
        <dbReference type="Proteomes" id="UP001652582"/>
    </source>
</evidence>
<dbReference type="InterPro" id="IPR025483">
    <property type="entry name" value="Lipase_euk"/>
</dbReference>
<evidence type="ECO:0000256" key="3">
    <source>
        <dbReference type="SAM" id="SignalP"/>
    </source>
</evidence>
<keyword evidence="5" id="KW-1185">Reference proteome</keyword>
<evidence type="ECO:0000256" key="2">
    <source>
        <dbReference type="PIRNR" id="PIRNR000862"/>
    </source>
</evidence>
<dbReference type="SUPFAM" id="SSF53474">
    <property type="entry name" value="alpha/beta-Hydrolases"/>
    <property type="match status" value="1"/>
</dbReference>
<keyword evidence="2" id="KW-0442">Lipid degradation</keyword>
<dbReference type="GeneID" id="128198636"/>
<reference evidence="6" key="1">
    <citation type="submission" date="2025-08" db="UniProtKB">
        <authorList>
            <consortium name="RefSeq"/>
        </authorList>
    </citation>
    <scope>IDENTIFICATION</scope>
</reference>
<dbReference type="PANTHER" id="PTHR11005">
    <property type="entry name" value="LYSOSOMAL ACID LIPASE-RELATED"/>
    <property type="match status" value="1"/>
</dbReference>
<name>A0ABM3LPB6_BICAN</name>
<dbReference type="Proteomes" id="UP001652582">
    <property type="component" value="Chromosome 13"/>
</dbReference>
<comment type="similarity">
    <text evidence="1 2">Belongs to the AB hydrolase superfamily. Lipase family.</text>
</comment>
<organism evidence="5 6">
    <name type="scientific">Bicyclus anynana</name>
    <name type="common">Squinting bush brown butterfly</name>
    <dbReference type="NCBI Taxonomy" id="110368"/>
    <lineage>
        <taxon>Eukaryota</taxon>
        <taxon>Metazoa</taxon>
        <taxon>Ecdysozoa</taxon>
        <taxon>Arthropoda</taxon>
        <taxon>Hexapoda</taxon>
        <taxon>Insecta</taxon>
        <taxon>Pterygota</taxon>
        <taxon>Neoptera</taxon>
        <taxon>Endopterygota</taxon>
        <taxon>Lepidoptera</taxon>
        <taxon>Glossata</taxon>
        <taxon>Ditrysia</taxon>
        <taxon>Papilionoidea</taxon>
        <taxon>Nymphalidae</taxon>
        <taxon>Satyrinae</taxon>
        <taxon>Satyrini</taxon>
        <taxon>Mycalesina</taxon>
        <taxon>Bicyclus</taxon>
    </lineage>
</organism>
<protein>
    <recommendedName>
        <fullName evidence="2">Lipase</fullName>
    </recommendedName>
</protein>
<dbReference type="InterPro" id="IPR006693">
    <property type="entry name" value="AB_hydrolase_lipase"/>
</dbReference>
<keyword evidence="2" id="KW-0443">Lipid metabolism</keyword>
<evidence type="ECO:0000256" key="1">
    <source>
        <dbReference type="ARBA" id="ARBA00010701"/>
    </source>
</evidence>
<evidence type="ECO:0000259" key="4">
    <source>
        <dbReference type="Pfam" id="PF04083"/>
    </source>
</evidence>
<feature type="domain" description="Partial AB-hydrolase lipase" evidence="4">
    <location>
        <begin position="46"/>
        <end position="103"/>
    </location>
</feature>
<evidence type="ECO:0000313" key="6">
    <source>
        <dbReference type="RefSeq" id="XP_052740925.1"/>
    </source>
</evidence>
<dbReference type="Pfam" id="PF04083">
    <property type="entry name" value="Abhydro_lipase"/>
    <property type="match status" value="1"/>
</dbReference>
<dbReference type="RefSeq" id="XP_052740925.1">
    <property type="nucleotide sequence ID" value="XM_052884965.1"/>
</dbReference>
<feature type="chain" id="PRO_5046019884" description="Lipase" evidence="3">
    <location>
        <begin position="24"/>
        <end position="408"/>
    </location>
</feature>
<keyword evidence="2" id="KW-0378">Hydrolase</keyword>
<dbReference type="InterPro" id="IPR029058">
    <property type="entry name" value="AB_hydrolase_fold"/>
</dbReference>
<keyword evidence="3" id="KW-0732">Signal</keyword>
<sequence length="408" mass="46872">MYAIQLFLKTITYLVLISKICDGFIEVKDIKNSVDSSENNETNLNVTQLAKYHGYNIETHKVITDDGYILSVHRIPSRKPIKNTSVVFLMHGILDCADSWLLQGPNKALAYTLVDKGYDVWMGNARGNKYSSTHAFLDTGATEYWKFSWEEIGFYDLPAMIDYVLAKTEKESLYYVGHSQGTTAFFAMLALKPEYNPKVNMMFALAPITWISNAKSPIFNLFTPAYGIFKYFTSNLNNYSTNVDIFKNIPKLLCKFLPIGCDNVLQWIIGNDYKFINVELLPVIYGHMSSGSSLMQFIHYGQMFQSGRFCRFDYGETDNLAKYGAITPPEYDLNRVTVPVVLFYSTNDWLSDLEDVKQLFAKLPNVYDSYNINRFNHVDYMFADVAKVLIYSVIIKKIEEFEFTIDEL</sequence>